<protein>
    <submittedName>
        <fullName evidence="2">Uncharacterized protein</fullName>
    </submittedName>
</protein>
<reference evidence="2 3" key="1">
    <citation type="journal article" date="2020" name="Mol. Plant">
        <title>The Chromosome-Based Rubber Tree Genome Provides New Insights into Spurge Genome Evolution and Rubber Biosynthesis.</title>
        <authorList>
            <person name="Liu J."/>
            <person name="Shi C."/>
            <person name="Shi C.C."/>
            <person name="Li W."/>
            <person name="Zhang Q.J."/>
            <person name="Zhang Y."/>
            <person name="Li K."/>
            <person name="Lu H.F."/>
            <person name="Shi C."/>
            <person name="Zhu S.T."/>
            <person name="Xiao Z.Y."/>
            <person name="Nan H."/>
            <person name="Yue Y."/>
            <person name="Zhu X.G."/>
            <person name="Wu Y."/>
            <person name="Hong X.N."/>
            <person name="Fan G.Y."/>
            <person name="Tong Y."/>
            <person name="Zhang D."/>
            <person name="Mao C.L."/>
            <person name="Liu Y.L."/>
            <person name="Hao S.J."/>
            <person name="Liu W.Q."/>
            <person name="Lv M.Q."/>
            <person name="Zhang H.B."/>
            <person name="Liu Y."/>
            <person name="Hu-Tang G.R."/>
            <person name="Wang J.P."/>
            <person name="Wang J.H."/>
            <person name="Sun Y.H."/>
            <person name="Ni S.B."/>
            <person name="Chen W.B."/>
            <person name="Zhang X.C."/>
            <person name="Jiao Y.N."/>
            <person name="Eichler E.E."/>
            <person name="Li G.H."/>
            <person name="Liu X."/>
            <person name="Gao L.Z."/>
        </authorList>
    </citation>
    <scope>NUCLEOTIDE SEQUENCE [LARGE SCALE GENOMIC DNA]</scope>
    <source>
        <strain evidence="3">cv. GT1</strain>
        <tissue evidence="2">Leaf</tissue>
    </source>
</reference>
<keyword evidence="3" id="KW-1185">Reference proteome</keyword>
<sequence>MDIILRKGLSLYASGVRVEESFQHLRIDVVSGSSKNRDLLGTFWDKLSEDEAKEILSFKDVTLEEVPGSSIIKSMMALIRKPGFSSLPQHCLRAGSALLDIIQARPSRFPLPSEELFSILDDASEKTFLCGSGTAYQCKNIFLMGKLGRLVKAWLADKDAEALRCQQLLVEEEEAAQRRQAELLEKKRQKKLRQKEQKAKEQRQEEQADLKEWIDDTVETVSSTEQFPLIPSDSSVNGLEALPDHVPSSFEPFQLPSMDEDVDLEIQTGSGSDPGTSHNVERQAIQRNGRRHSPVAGCCLQSHNGIMCQMVSMQV</sequence>
<dbReference type="PANTHER" id="PTHR36055:SF1">
    <property type="entry name" value="C2H2-LIKE ZINC FINGER PROTEIN"/>
    <property type="match status" value="1"/>
</dbReference>
<dbReference type="EMBL" id="JAAGAX010000003">
    <property type="protein sequence ID" value="KAF2320431.1"/>
    <property type="molecule type" value="Genomic_DNA"/>
</dbReference>
<organism evidence="2 3">
    <name type="scientific">Hevea brasiliensis</name>
    <name type="common">Para rubber tree</name>
    <name type="synonym">Siphonia brasiliensis</name>
    <dbReference type="NCBI Taxonomy" id="3981"/>
    <lineage>
        <taxon>Eukaryota</taxon>
        <taxon>Viridiplantae</taxon>
        <taxon>Streptophyta</taxon>
        <taxon>Embryophyta</taxon>
        <taxon>Tracheophyta</taxon>
        <taxon>Spermatophyta</taxon>
        <taxon>Magnoliopsida</taxon>
        <taxon>eudicotyledons</taxon>
        <taxon>Gunneridae</taxon>
        <taxon>Pentapetalae</taxon>
        <taxon>rosids</taxon>
        <taxon>fabids</taxon>
        <taxon>Malpighiales</taxon>
        <taxon>Euphorbiaceae</taxon>
        <taxon>Crotonoideae</taxon>
        <taxon>Micrandreae</taxon>
        <taxon>Hevea</taxon>
    </lineage>
</organism>
<feature type="coiled-coil region" evidence="1">
    <location>
        <begin position="169"/>
        <end position="216"/>
    </location>
</feature>
<comment type="caution">
    <text evidence="2">The sequence shown here is derived from an EMBL/GenBank/DDBJ whole genome shotgun (WGS) entry which is preliminary data.</text>
</comment>
<evidence type="ECO:0000256" key="1">
    <source>
        <dbReference type="SAM" id="Coils"/>
    </source>
</evidence>
<evidence type="ECO:0000313" key="2">
    <source>
        <dbReference type="EMBL" id="KAF2320431.1"/>
    </source>
</evidence>
<proteinExistence type="predicted"/>
<dbReference type="AlphaFoldDB" id="A0A6A6N2U2"/>
<dbReference type="PANTHER" id="PTHR36055">
    <property type="entry name" value="C2H2-LIKE ZINC FINGER PROTEIN"/>
    <property type="match status" value="1"/>
</dbReference>
<name>A0A6A6N2U2_HEVBR</name>
<keyword evidence="1" id="KW-0175">Coiled coil</keyword>
<gene>
    <name evidence="2" type="ORF">GH714_027497</name>
</gene>
<evidence type="ECO:0000313" key="3">
    <source>
        <dbReference type="Proteomes" id="UP000467840"/>
    </source>
</evidence>
<accession>A0A6A6N2U2</accession>
<dbReference type="Proteomes" id="UP000467840">
    <property type="component" value="Chromosome 10"/>
</dbReference>